<dbReference type="GO" id="GO:0005576">
    <property type="term" value="C:extracellular region"/>
    <property type="evidence" value="ECO:0007669"/>
    <property type="project" value="UniProtKB-SubCell"/>
</dbReference>
<evidence type="ECO:0000256" key="4">
    <source>
        <dbReference type="ARBA" id="ARBA00022525"/>
    </source>
</evidence>
<proteinExistence type="inferred from homology"/>
<name>A0A9W6U8Q2_9STRA</name>
<evidence type="ECO:0000256" key="1">
    <source>
        <dbReference type="ARBA" id="ARBA00004340"/>
    </source>
</evidence>
<feature type="domain" description="RxLR effector PexRD54 WY" evidence="7">
    <location>
        <begin position="117"/>
        <end position="155"/>
    </location>
</feature>
<dbReference type="EMBL" id="BSXW01000662">
    <property type="protein sequence ID" value="GMF27483.1"/>
    <property type="molecule type" value="Genomic_DNA"/>
</dbReference>
<evidence type="ECO:0000313" key="8">
    <source>
        <dbReference type="EMBL" id="GMF27483.1"/>
    </source>
</evidence>
<comment type="subcellular location">
    <subcellularLocation>
        <location evidence="1">Host cell</location>
    </subcellularLocation>
    <subcellularLocation>
        <location evidence="2">Secreted</location>
    </subcellularLocation>
</comment>
<evidence type="ECO:0000256" key="2">
    <source>
        <dbReference type="ARBA" id="ARBA00004613"/>
    </source>
</evidence>
<dbReference type="Pfam" id="PF22748">
    <property type="entry name" value="PexRD54_WY"/>
    <property type="match status" value="2"/>
</dbReference>
<evidence type="ECO:0000256" key="5">
    <source>
        <dbReference type="ARBA" id="ARBA00022729"/>
    </source>
</evidence>
<keyword evidence="5" id="KW-0732">Signal</keyword>
<evidence type="ECO:0000259" key="7">
    <source>
        <dbReference type="Pfam" id="PF22748"/>
    </source>
</evidence>
<evidence type="ECO:0000256" key="3">
    <source>
        <dbReference type="ARBA" id="ARBA00010400"/>
    </source>
</evidence>
<keyword evidence="6" id="KW-0843">Virulence</keyword>
<dbReference type="InterPro" id="IPR054463">
    <property type="entry name" value="PexRD54_WY"/>
</dbReference>
<gene>
    <name evidence="8" type="ORF">Plil01_001150100</name>
</gene>
<dbReference type="AlphaFoldDB" id="A0A9W6U8Q2"/>
<protein>
    <submittedName>
        <fullName evidence="8">Unnamed protein product</fullName>
    </submittedName>
</protein>
<dbReference type="Proteomes" id="UP001165083">
    <property type="component" value="Unassembled WGS sequence"/>
</dbReference>
<keyword evidence="9" id="KW-1185">Reference proteome</keyword>
<evidence type="ECO:0000256" key="6">
    <source>
        <dbReference type="ARBA" id="ARBA00023026"/>
    </source>
</evidence>
<sequence length="257" mass="29318">MLIAAEKVPTTKKLATQIQAAQTMRWLHAEEPKTPAQVFKLLKLDKEGLVLFQNPLFGAWMQYTDDFRRIHFGNKLTTISTLRRYYRDDVLAKMILAASKSQGTANIGARLYAELLRTWFINKFSPENVFKLLKLDRAGDTFFENPLFTVWLKYVKYVNDADPKQKINLLTTLTTVIRERDLAKAFIVGKNVPELKNIASKLQTAQLRSWLSAKKDPVEVFYLLRAIEGGEGAALYTTYISAFKAASSKRKTTNTKT</sequence>
<evidence type="ECO:0000313" key="9">
    <source>
        <dbReference type="Proteomes" id="UP001165083"/>
    </source>
</evidence>
<comment type="caution">
    <text evidence="8">The sequence shown here is derived from an EMBL/GenBank/DDBJ whole genome shotgun (WGS) entry which is preliminary data.</text>
</comment>
<accession>A0A9W6U8Q2</accession>
<comment type="similarity">
    <text evidence="3">Belongs to the RxLR effector family.</text>
</comment>
<dbReference type="GO" id="GO:0043657">
    <property type="term" value="C:host cell"/>
    <property type="evidence" value="ECO:0007669"/>
    <property type="project" value="UniProtKB-SubCell"/>
</dbReference>
<dbReference type="OrthoDB" id="112923at2759"/>
<feature type="domain" description="RxLR effector PexRD54 WY" evidence="7">
    <location>
        <begin position="22"/>
        <end position="63"/>
    </location>
</feature>
<reference evidence="8" key="1">
    <citation type="submission" date="2023-04" db="EMBL/GenBank/DDBJ databases">
        <title>Phytophthora lilii NBRC 32176.</title>
        <authorList>
            <person name="Ichikawa N."/>
            <person name="Sato H."/>
            <person name="Tonouchi N."/>
        </authorList>
    </citation>
    <scope>NUCLEOTIDE SEQUENCE</scope>
    <source>
        <strain evidence="8">NBRC 32176</strain>
    </source>
</reference>
<keyword evidence="4" id="KW-0964">Secreted</keyword>
<organism evidence="8 9">
    <name type="scientific">Phytophthora lilii</name>
    <dbReference type="NCBI Taxonomy" id="2077276"/>
    <lineage>
        <taxon>Eukaryota</taxon>
        <taxon>Sar</taxon>
        <taxon>Stramenopiles</taxon>
        <taxon>Oomycota</taxon>
        <taxon>Peronosporomycetes</taxon>
        <taxon>Peronosporales</taxon>
        <taxon>Peronosporaceae</taxon>
        <taxon>Phytophthora</taxon>
    </lineage>
</organism>